<dbReference type="EMBL" id="LR796447">
    <property type="protein sequence ID" value="CAB4145409.1"/>
    <property type="molecule type" value="Genomic_DNA"/>
</dbReference>
<accession>A0A6J5MPK8</accession>
<evidence type="ECO:0000313" key="2">
    <source>
        <dbReference type="EMBL" id="CAB4191045.1"/>
    </source>
</evidence>
<name>A0A6J5MPK8_9CAUD</name>
<evidence type="ECO:0000313" key="1">
    <source>
        <dbReference type="EMBL" id="CAB4145409.1"/>
    </source>
</evidence>
<evidence type="ECO:0008006" key="3">
    <source>
        <dbReference type="Google" id="ProtNLM"/>
    </source>
</evidence>
<reference evidence="1" key="1">
    <citation type="submission" date="2020-04" db="EMBL/GenBank/DDBJ databases">
        <authorList>
            <person name="Chiriac C."/>
            <person name="Salcher M."/>
            <person name="Ghai R."/>
            <person name="Kavagutti S V."/>
        </authorList>
    </citation>
    <scope>NUCLEOTIDE SEQUENCE</scope>
</reference>
<organism evidence="1">
    <name type="scientific">uncultured Caudovirales phage</name>
    <dbReference type="NCBI Taxonomy" id="2100421"/>
    <lineage>
        <taxon>Viruses</taxon>
        <taxon>Duplodnaviria</taxon>
        <taxon>Heunggongvirae</taxon>
        <taxon>Uroviricota</taxon>
        <taxon>Caudoviricetes</taxon>
        <taxon>Peduoviridae</taxon>
        <taxon>Maltschvirus</taxon>
        <taxon>Maltschvirus maltsch</taxon>
    </lineage>
</organism>
<dbReference type="EMBL" id="LR797166">
    <property type="protein sequence ID" value="CAB4191045.1"/>
    <property type="molecule type" value="Genomic_DNA"/>
</dbReference>
<sequence length="129" mass="13312">MTASTIGGSVRTPLANAFSALAASIYSSVPETVISPAIVLIPDSPYLEPNLINQSTTKLQVNLVVTAIVNYNSNAGSLDNLEQLVVSILGAMPSGYIVGAVERPTVVQIGAGSFLAADISVSTQYTQTN</sequence>
<protein>
    <recommendedName>
        <fullName evidence="3">Tail completion protein</fullName>
    </recommendedName>
</protein>
<proteinExistence type="predicted"/>
<gene>
    <name evidence="2" type="ORF">UFOVP1221_5</name>
    <name evidence="1" type="ORF">UFOVP491_16</name>
</gene>